<dbReference type="Proteomes" id="UP001197214">
    <property type="component" value="Unassembled WGS sequence"/>
</dbReference>
<comment type="subcellular location">
    <subcellularLocation>
        <location evidence="1">Cell inner membrane</location>
    </subcellularLocation>
</comment>
<keyword evidence="3" id="KW-1185">Reference proteome</keyword>
<comment type="similarity">
    <text evidence="1">Belongs to the AcsB/BcsB family.</text>
</comment>
<keyword evidence="1" id="KW-0997">Cell inner membrane</keyword>
<sequence>MIAKGIGLLSCAAVLVMPLHAQPRPAAPFSANIGDSSAQDADATGLQRIIALRELGYADGIDLSGLSGTRDLFFPVPPVKGVRSLRLRLPYRSASAFDSRRSLQIDVGGNTLFTTSLPAEAQDGVIEVPIDPALIRDGFLAVKLRYSGAISDDRCVDQRVSGAYFNLAPGGGLTVGLAPEAVDSIGKVAAIMPRGGEIMLPANATPNQAAAAFTLAANGSDTRIVNALPQSEGSQWARSRFALAGADAGAVMLAHDGDIPEIRLGGEDPAAAARLLNTRWRALAASPMLAAAATSRDQPALPHLTFADLGADTSVQSVSDRGSWTIALPVTAIPADRKASALAIDVAVADDGSTTPAIVSVLMNGLLLGSAQADRGGRTHLQLDLPQGLLTARNSVEVAVTRQVRAGDCAYAPQGYPAQLLPSSHVVLAKAGAPVDFSDLAPVFAGGVTIVVPGPQALPPLRRLLTTLIDGATPVRVSYGEIPSKGPYVLVGAKPPPDAASPVRFDQGAVRIQGEGGTTLIDSGAMSRLTIAQLVRQGDRAVLWIRPGRDFGDLAGVDIDRSGLARGDVAFFDGDGPVLAFSTTRDRLVDINYPEQSSLADLLKRYRLWLIGLGWLIASIGFIYLLRRIYRPAETEG</sequence>
<keyword evidence="1" id="KW-0812">Transmembrane</keyword>
<keyword evidence="1" id="KW-1133">Transmembrane helix</keyword>
<comment type="function">
    <text evidence="1">Binds the cellulose synthase activator, bis-(3'-5') cyclic diguanylic acid (c-di-GMP).</text>
</comment>
<dbReference type="Pfam" id="PF03170">
    <property type="entry name" value="BcsB"/>
    <property type="match status" value="1"/>
</dbReference>
<proteinExistence type="inferred from homology"/>
<comment type="caution">
    <text evidence="2">The sequence shown here is derived from an EMBL/GenBank/DDBJ whole genome shotgun (WGS) entry which is preliminary data.</text>
</comment>
<feature type="transmembrane region" description="Helical" evidence="1">
    <location>
        <begin position="606"/>
        <end position="626"/>
    </location>
</feature>
<evidence type="ECO:0000256" key="1">
    <source>
        <dbReference type="RuleBase" id="RU365021"/>
    </source>
</evidence>
<dbReference type="InterPro" id="IPR018513">
    <property type="entry name" value="Cell_synthase_bac"/>
</dbReference>
<evidence type="ECO:0000313" key="3">
    <source>
        <dbReference type="Proteomes" id="UP001197214"/>
    </source>
</evidence>
<evidence type="ECO:0000313" key="2">
    <source>
        <dbReference type="EMBL" id="MBW4331983.1"/>
    </source>
</evidence>
<organism evidence="2 3">
    <name type="scientific">Stakelama flava</name>
    <dbReference type="NCBI Taxonomy" id="2860338"/>
    <lineage>
        <taxon>Bacteria</taxon>
        <taxon>Pseudomonadati</taxon>
        <taxon>Pseudomonadota</taxon>
        <taxon>Alphaproteobacteria</taxon>
        <taxon>Sphingomonadales</taxon>
        <taxon>Sphingomonadaceae</taxon>
        <taxon>Stakelama</taxon>
    </lineage>
</organism>
<feature type="signal peptide" evidence="1">
    <location>
        <begin position="1"/>
        <end position="21"/>
    </location>
</feature>
<keyword evidence="1" id="KW-0472">Membrane</keyword>
<dbReference type="RefSeq" id="WP_219239110.1">
    <property type="nucleotide sequence ID" value="NZ_JAHWZX010000016.1"/>
</dbReference>
<gene>
    <name evidence="2" type="ORF">KY084_14015</name>
</gene>
<dbReference type="EMBL" id="JAHWZX010000016">
    <property type="protein sequence ID" value="MBW4331983.1"/>
    <property type="molecule type" value="Genomic_DNA"/>
</dbReference>
<comment type="subunit">
    <text evidence="1">Tightly associated with the cellulose synthase catalytic subunit.</text>
</comment>
<comment type="pathway">
    <text evidence="1">Glycan metabolism; bacterial cellulose biosynthesis.</text>
</comment>
<keyword evidence="1" id="KW-0135">Cellulose biosynthesis</keyword>
<accession>A0ABS6XP37</accession>
<protein>
    <recommendedName>
        <fullName evidence="1">Cyclic di-GMP-binding protein</fullName>
    </recommendedName>
    <alternativeName>
        <fullName evidence="1">Cellulose synthase regulatory subunit</fullName>
    </alternativeName>
</protein>
<name>A0ABS6XP37_9SPHN</name>
<reference evidence="2 3" key="1">
    <citation type="submission" date="2021-07" db="EMBL/GenBank/DDBJ databases">
        <title>Stakelama flava sp. nov., a novel endophytic bacterium isolated from branch of Kandelia candel.</title>
        <authorList>
            <person name="Tuo L."/>
        </authorList>
    </citation>
    <scope>NUCLEOTIDE SEQUENCE [LARGE SCALE GENOMIC DNA]</scope>
    <source>
        <strain evidence="2 3">CBK3Z-3</strain>
    </source>
</reference>
<keyword evidence="1" id="KW-0732">Signal</keyword>
<feature type="chain" id="PRO_5044952326" description="Cyclic di-GMP-binding protein" evidence="1">
    <location>
        <begin position="22"/>
        <end position="637"/>
    </location>
</feature>
<keyword evidence="1" id="KW-0973">c-di-GMP</keyword>
<keyword evidence="1" id="KW-1003">Cell membrane</keyword>